<sequence>MTEILTERLQELKEIEIEARKVINLSSDAGLAGGFMQRGQEARKKRFYSVVLFTLSLGLLGAFNFKTIDFANLDDITLTSIAIRMVINIPFIWIAIVANINLNKYSRLEEEYAHKESLAKSFENYKEQINVLDSESSNELMKSLLEINISAFKKNAAETMDTAKSDMPSVPTLQKVIGQNEKK</sequence>
<evidence type="ECO:0000256" key="1">
    <source>
        <dbReference type="SAM" id="Phobius"/>
    </source>
</evidence>
<feature type="transmembrane region" description="Helical" evidence="1">
    <location>
        <begin position="77"/>
        <end position="98"/>
    </location>
</feature>
<dbReference type="AlphaFoldDB" id="A0A6S6TU01"/>
<evidence type="ECO:0008006" key="3">
    <source>
        <dbReference type="Google" id="ProtNLM"/>
    </source>
</evidence>
<keyword evidence="1" id="KW-1133">Transmembrane helix</keyword>
<proteinExistence type="predicted"/>
<dbReference type="EMBL" id="CACVAR010000365">
    <property type="protein sequence ID" value="CAA6824212.1"/>
    <property type="molecule type" value="Genomic_DNA"/>
</dbReference>
<reference evidence="2" key="1">
    <citation type="submission" date="2020-01" db="EMBL/GenBank/DDBJ databases">
        <authorList>
            <person name="Meier V. D."/>
            <person name="Meier V D."/>
        </authorList>
    </citation>
    <scope>NUCLEOTIDE SEQUENCE</scope>
    <source>
        <strain evidence="2">HLG_WM_MAG_03</strain>
    </source>
</reference>
<keyword evidence="1" id="KW-0812">Transmembrane</keyword>
<accession>A0A6S6TU01</accession>
<evidence type="ECO:0000313" key="2">
    <source>
        <dbReference type="EMBL" id="CAA6824212.1"/>
    </source>
</evidence>
<keyword evidence="1" id="KW-0472">Membrane</keyword>
<organism evidence="2">
    <name type="scientific">uncultured Sulfurovum sp</name>
    <dbReference type="NCBI Taxonomy" id="269237"/>
    <lineage>
        <taxon>Bacteria</taxon>
        <taxon>Pseudomonadati</taxon>
        <taxon>Campylobacterota</taxon>
        <taxon>Epsilonproteobacteria</taxon>
        <taxon>Campylobacterales</taxon>
        <taxon>Sulfurovaceae</taxon>
        <taxon>Sulfurovum</taxon>
        <taxon>environmental samples</taxon>
    </lineage>
</organism>
<feature type="transmembrane region" description="Helical" evidence="1">
    <location>
        <begin position="47"/>
        <end position="65"/>
    </location>
</feature>
<protein>
    <recommendedName>
        <fullName evidence="3">SMODS and SLOG-associating 2TM effector domain-containing protein</fullName>
    </recommendedName>
</protein>
<gene>
    <name evidence="2" type="ORF">HELGO_WM24117</name>
</gene>
<name>A0A6S6TU01_9BACT</name>